<comment type="caution">
    <text evidence="2">The sequence shown here is derived from an EMBL/GenBank/DDBJ whole genome shotgun (WGS) entry which is preliminary data.</text>
</comment>
<evidence type="ECO:0000313" key="2">
    <source>
        <dbReference type="EMBL" id="OGZ35603.1"/>
    </source>
</evidence>
<evidence type="ECO:0000256" key="1">
    <source>
        <dbReference type="SAM" id="Phobius"/>
    </source>
</evidence>
<keyword evidence="1" id="KW-0472">Membrane</keyword>
<sequence length="123" mass="13756">MGMRIYVVGMALATLLAWASLAAILIYLEPSNSNLPVLALFYLSLFIGFSGALFLIGFFIRRVSHRRGITIRQANVSFRQGILLAVILVGAMFLQSQKILAWWNVLSLLAIAGLAEWWAMRRN</sequence>
<protein>
    <submittedName>
        <fullName evidence="2">Uncharacterized protein</fullName>
    </submittedName>
</protein>
<keyword evidence="1" id="KW-1133">Transmembrane helix</keyword>
<dbReference type="EMBL" id="MHMY01000009">
    <property type="protein sequence ID" value="OGZ35603.1"/>
    <property type="molecule type" value="Genomic_DNA"/>
</dbReference>
<gene>
    <name evidence="2" type="ORF">A2815_01960</name>
</gene>
<dbReference type="Proteomes" id="UP000176974">
    <property type="component" value="Unassembled WGS sequence"/>
</dbReference>
<reference evidence="2 3" key="1">
    <citation type="journal article" date="2016" name="Nat. Commun.">
        <title>Thousands of microbial genomes shed light on interconnected biogeochemical processes in an aquifer system.</title>
        <authorList>
            <person name="Anantharaman K."/>
            <person name="Brown C.T."/>
            <person name="Hug L.A."/>
            <person name="Sharon I."/>
            <person name="Castelle C.J."/>
            <person name="Probst A.J."/>
            <person name="Thomas B.C."/>
            <person name="Singh A."/>
            <person name="Wilkins M.J."/>
            <person name="Karaoz U."/>
            <person name="Brodie E.L."/>
            <person name="Williams K.H."/>
            <person name="Hubbard S.S."/>
            <person name="Banfield J.F."/>
        </authorList>
    </citation>
    <scope>NUCLEOTIDE SEQUENCE [LARGE SCALE GENOMIC DNA]</scope>
</reference>
<organism evidence="2 3">
    <name type="scientific">Candidatus Portnoybacteria bacterium RIFCSPHIGHO2_01_FULL_40_12b</name>
    <dbReference type="NCBI Taxonomy" id="1801994"/>
    <lineage>
        <taxon>Bacteria</taxon>
        <taxon>Candidatus Portnoyibacteriota</taxon>
    </lineage>
</organism>
<feature type="transmembrane region" description="Helical" evidence="1">
    <location>
        <begin position="76"/>
        <end position="94"/>
    </location>
</feature>
<evidence type="ECO:0000313" key="3">
    <source>
        <dbReference type="Proteomes" id="UP000176974"/>
    </source>
</evidence>
<accession>A0A1G2FC60</accession>
<feature type="transmembrane region" description="Helical" evidence="1">
    <location>
        <begin position="38"/>
        <end position="60"/>
    </location>
</feature>
<feature type="transmembrane region" description="Helical" evidence="1">
    <location>
        <begin position="100"/>
        <end position="119"/>
    </location>
</feature>
<name>A0A1G2FC60_9BACT</name>
<keyword evidence="1" id="KW-0812">Transmembrane</keyword>
<proteinExistence type="predicted"/>
<dbReference type="AlphaFoldDB" id="A0A1G2FC60"/>